<dbReference type="InterPro" id="IPR036770">
    <property type="entry name" value="Ankyrin_rpt-contain_sf"/>
</dbReference>
<proteinExistence type="predicted"/>
<keyword evidence="1" id="KW-0677">Repeat</keyword>
<accession>A0A8E2E544</accession>
<evidence type="ECO:0000313" key="4">
    <source>
        <dbReference type="EMBL" id="OCK77368.1"/>
    </source>
</evidence>
<dbReference type="PANTHER" id="PTHR24166">
    <property type="entry name" value="ROLLING PEBBLES, ISOFORM B"/>
    <property type="match status" value="1"/>
</dbReference>
<dbReference type="InterPro" id="IPR050889">
    <property type="entry name" value="Dendritic_Spine_Reg/Scaffold"/>
</dbReference>
<dbReference type="EMBL" id="KV745133">
    <property type="protein sequence ID" value="OCK77368.1"/>
    <property type="molecule type" value="Genomic_DNA"/>
</dbReference>
<keyword evidence="2 3" id="KW-0040">ANK repeat</keyword>
<organism evidence="4 5">
    <name type="scientific">Lepidopterella palustris CBS 459.81</name>
    <dbReference type="NCBI Taxonomy" id="1314670"/>
    <lineage>
        <taxon>Eukaryota</taxon>
        <taxon>Fungi</taxon>
        <taxon>Dikarya</taxon>
        <taxon>Ascomycota</taxon>
        <taxon>Pezizomycotina</taxon>
        <taxon>Dothideomycetes</taxon>
        <taxon>Pleosporomycetidae</taxon>
        <taxon>Mytilinidiales</taxon>
        <taxon>Argynnaceae</taxon>
        <taxon>Lepidopterella</taxon>
    </lineage>
</organism>
<protein>
    <recommendedName>
        <fullName evidence="6">Ankyrin</fullName>
    </recommendedName>
</protein>
<evidence type="ECO:0000256" key="2">
    <source>
        <dbReference type="ARBA" id="ARBA00023043"/>
    </source>
</evidence>
<dbReference type="OrthoDB" id="539213at2759"/>
<dbReference type="InterPro" id="IPR002110">
    <property type="entry name" value="Ankyrin_rpt"/>
</dbReference>
<sequence length="240" mass="27006">MIGVETLVILHHLESLKVEELATASYKPRIYRNYTFASVLSEEHCINLHAARVDKDIRRWKTKHKTRKEAEEALFQRSIGIKEVQEDSLLAGCVGACLNHRVDDDAQREELGSALQLTALHGHTEMVEQLIEAGADVNARNWSGTELDQAAEGGHNEVVKQLLEVAGWSRSWRIGMKKKGNDKNLCIAFDNLRPVKTSSNRALSLLGFVHRRSGRFDEVREPAAFVSSEIAPKNQLECIR</sequence>
<evidence type="ECO:0008006" key="6">
    <source>
        <dbReference type="Google" id="ProtNLM"/>
    </source>
</evidence>
<reference evidence="4 5" key="1">
    <citation type="journal article" date="2016" name="Nat. Commun.">
        <title>Ectomycorrhizal ecology is imprinted in the genome of the dominant symbiotic fungus Cenococcum geophilum.</title>
        <authorList>
            <consortium name="DOE Joint Genome Institute"/>
            <person name="Peter M."/>
            <person name="Kohler A."/>
            <person name="Ohm R.A."/>
            <person name="Kuo A."/>
            <person name="Krutzmann J."/>
            <person name="Morin E."/>
            <person name="Arend M."/>
            <person name="Barry K.W."/>
            <person name="Binder M."/>
            <person name="Choi C."/>
            <person name="Clum A."/>
            <person name="Copeland A."/>
            <person name="Grisel N."/>
            <person name="Haridas S."/>
            <person name="Kipfer T."/>
            <person name="LaButti K."/>
            <person name="Lindquist E."/>
            <person name="Lipzen A."/>
            <person name="Maire R."/>
            <person name="Meier B."/>
            <person name="Mihaltcheva S."/>
            <person name="Molinier V."/>
            <person name="Murat C."/>
            <person name="Poggeler S."/>
            <person name="Quandt C.A."/>
            <person name="Sperisen C."/>
            <person name="Tritt A."/>
            <person name="Tisserant E."/>
            <person name="Crous P.W."/>
            <person name="Henrissat B."/>
            <person name="Nehls U."/>
            <person name="Egli S."/>
            <person name="Spatafora J.W."/>
            <person name="Grigoriev I.V."/>
            <person name="Martin F.M."/>
        </authorList>
    </citation>
    <scope>NUCLEOTIDE SEQUENCE [LARGE SCALE GENOMIC DNA]</scope>
    <source>
        <strain evidence="4 5">CBS 459.81</strain>
    </source>
</reference>
<dbReference type="PROSITE" id="PS50297">
    <property type="entry name" value="ANK_REP_REGION"/>
    <property type="match status" value="1"/>
</dbReference>
<dbReference type="Pfam" id="PF12796">
    <property type="entry name" value="Ank_2"/>
    <property type="match status" value="1"/>
</dbReference>
<name>A0A8E2E544_9PEZI</name>
<dbReference type="SUPFAM" id="SSF48403">
    <property type="entry name" value="Ankyrin repeat"/>
    <property type="match status" value="1"/>
</dbReference>
<gene>
    <name evidence="4" type="ORF">K432DRAFT_395664</name>
</gene>
<dbReference type="AlphaFoldDB" id="A0A8E2E544"/>
<evidence type="ECO:0000313" key="5">
    <source>
        <dbReference type="Proteomes" id="UP000250266"/>
    </source>
</evidence>
<evidence type="ECO:0000256" key="1">
    <source>
        <dbReference type="ARBA" id="ARBA00022737"/>
    </source>
</evidence>
<evidence type="ECO:0000256" key="3">
    <source>
        <dbReference type="PROSITE-ProRule" id="PRU00023"/>
    </source>
</evidence>
<dbReference type="PROSITE" id="PS50088">
    <property type="entry name" value="ANK_REPEAT"/>
    <property type="match status" value="1"/>
</dbReference>
<dbReference type="Proteomes" id="UP000250266">
    <property type="component" value="Unassembled WGS sequence"/>
</dbReference>
<dbReference type="PANTHER" id="PTHR24166:SF48">
    <property type="entry name" value="PROTEIN VAPYRIN"/>
    <property type="match status" value="1"/>
</dbReference>
<feature type="repeat" description="ANK" evidence="3">
    <location>
        <begin position="110"/>
        <end position="142"/>
    </location>
</feature>
<keyword evidence="5" id="KW-1185">Reference proteome</keyword>
<dbReference type="Gene3D" id="1.25.40.20">
    <property type="entry name" value="Ankyrin repeat-containing domain"/>
    <property type="match status" value="1"/>
</dbReference>